<organism evidence="2 3">
    <name type="scientific">Sphingomonas oryzagri</name>
    <dbReference type="NCBI Taxonomy" id="3042314"/>
    <lineage>
        <taxon>Bacteria</taxon>
        <taxon>Pseudomonadati</taxon>
        <taxon>Pseudomonadota</taxon>
        <taxon>Alphaproteobacteria</taxon>
        <taxon>Sphingomonadales</taxon>
        <taxon>Sphingomonadaceae</taxon>
        <taxon>Sphingomonas</taxon>
    </lineage>
</organism>
<dbReference type="EMBL" id="JARYGZ010000001">
    <property type="protein sequence ID" value="MDH7639357.1"/>
    <property type="molecule type" value="Genomic_DNA"/>
</dbReference>
<sequence length="137" mass="14520">MIGTWASAALATAISFLALDSIWLSLAAGRLYRPRLGPLLLDQFNVAPAAAFYLIYLAGILVFAVAPSLASGRWTTALARGAMLGLVAYATYDLTNQATLRGWSTTVTIADLCWGTFVTATAATIGFTVARWMLARG</sequence>
<evidence type="ECO:0000256" key="1">
    <source>
        <dbReference type="SAM" id="Phobius"/>
    </source>
</evidence>
<keyword evidence="1" id="KW-0472">Membrane</keyword>
<dbReference type="Proteomes" id="UP001160625">
    <property type="component" value="Unassembled WGS sequence"/>
</dbReference>
<accession>A0ABT6N2F0</accession>
<evidence type="ECO:0000313" key="2">
    <source>
        <dbReference type="EMBL" id="MDH7639357.1"/>
    </source>
</evidence>
<feature type="transmembrane region" description="Helical" evidence="1">
    <location>
        <begin position="77"/>
        <end position="94"/>
    </location>
</feature>
<reference evidence="2" key="1">
    <citation type="submission" date="2023-04" db="EMBL/GenBank/DDBJ databases">
        <title>Sphingomonas sp. MAHUQ-71 isolated from rice field.</title>
        <authorList>
            <person name="Huq M.A."/>
        </authorList>
    </citation>
    <scope>NUCLEOTIDE SEQUENCE</scope>
    <source>
        <strain evidence="2">MAHUQ-71</strain>
    </source>
</reference>
<gene>
    <name evidence="2" type="ORF">QGN17_11505</name>
</gene>
<feature type="transmembrane region" description="Helical" evidence="1">
    <location>
        <begin position="51"/>
        <end position="70"/>
    </location>
</feature>
<feature type="transmembrane region" description="Helical" evidence="1">
    <location>
        <begin position="114"/>
        <end position="134"/>
    </location>
</feature>
<dbReference type="InterPro" id="IPR018687">
    <property type="entry name" value="DUF2177_membr"/>
</dbReference>
<evidence type="ECO:0000313" key="3">
    <source>
        <dbReference type="Proteomes" id="UP001160625"/>
    </source>
</evidence>
<dbReference type="Pfam" id="PF09945">
    <property type="entry name" value="DUF2177"/>
    <property type="match status" value="1"/>
</dbReference>
<name>A0ABT6N2F0_9SPHN</name>
<proteinExistence type="predicted"/>
<dbReference type="RefSeq" id="WP_281044631.1">
    <property type="nucleotide sequence ID" value="NZ_JARYGZ010000001.1"/>
</dbReference>
<keyword evidence="3" id="KW-1185">Reference proteome</keyword>
<protein>
    <submittedName>
        <fullName evidence="2">DUF2177 family protein</fullName>
    </submittedName>
</protein>
<keyword evidence="1" id="KW-1133">Transmembrane helix</keyword>
<keyword evidence="1" id="KW-0812">Transmembrane</keyword>
<comment type="caution">
    <text evidence="2">The sequence shown here is derived from an EMBL/GenBank/DDBJ whole genome shotgun (WGS) entry which is preliminary data.</text>
</comment>